<dbReference type="PANTHER" id="PTHR13353:SF5">
    <property type="entry name" value="TRANSMEMBRANE PROTEIN 19"/>
    <property type="match status" value="1"/>
</dbReference>
<dbReference type="KEGG" id="fpf:DCC35_06015"/>
<dbReference type="PANTHER" id="PTHR13353">
    <property type="entry name" value="TRANSMEMBRANE PROTEIN 19"/>
    <property type="match status" value="1"/>
</dbReference>
<dbReference type="OrthoDB" id="9770047at2"/>
<accession>A0A4D7JF92</accession>
<dbReference type="AlphaFoldDB" id="A0A4D7JF92"/>
<feature type="transmembrane region" description="Helical" evidence="6">
    <location>
        <begin position="108"/>
        <end position="127"/>
    </location>
</feature>
<evidence type="ECO:0000256" key="5">
    <source>
        <dbReference type="ARBA" id="ARBA00023136"/>
    </source>
</evidence>
<feature type="transmembrane region" description="Helical" evidence="6">
    <location>
        <begin position="185"/>
        <end position="205"/>
    </location>
</feature>
<evidence type="ECO:0000256" key="3">
    <source>
        <dbReference type="ARBA" id="ARBA00022692"/>
    </source>
</evidence>
<dbReference type="Pfam" id="PF01940">
    <property type="entry name" value="DUF92"/>
    <property type="match status" value="1"/>
</dbReference>
<comment type="similarity">
    <text evidence="2">Belongs to the TMEM19 family.</text>
</comment>
<keyword evidence="8" id="KW-1185">Reference proteome</keyword>
<comment type="subcellular location">
    <subcellularLocation>
        <location evidence="1">Membrane</location>
        <topology evidence="1">Multi-pass membrane protein</topology>
    </subcellularLocation>
</comment>
<feature type="transmembrane region" description="Helical" evidence="6">
    <location>
        <begin position="217"/>
        <end position="236"/>
    </location>
</feature>
<gene>
    <name evidence="7" type="ORF">DCC35_06015</name>
</gene>
<keyword evidence="3 6" id="KW-0812">Transmembrane</keyword>
<dbReference type="InterPro" id="IPR002794">
    <property type="entry name" value="DUF92_TMEM19"/>
</dbReference>
<keyword evidence="5 6" id="KW-0472">Membrane</keyword>
<evidence type="ECO:0000313" key="8">
    <source>
        <dbReference type="Proteomes" id="UP000298616"/>
    </source>
</evidence>
<feature type="transmembrane region" description="Helical" evidence="6">
    <location>
        <begin position="82"/>
        <end position="102"/>
    </location>
</feature>
<dbReference type="RefSeq" id="WP_137089920.1">
    <property type="nucleotide sequence ID" value="NZ_CP028923.1"/>
</dbReference>
<dbReference type="EMBL" id="CP028923">
    <property type="protein sequence ID" value="QCK14331.1"/>
    <property type="molecule type" value="Genomic_DNA"/>
</dbReference>
<feature type="transmembrane region" description="Helical" evidence="6">
    <location>
        <begin position="31"/>
        <end position="62"/>
    </location>
</feature>
<reference evidence="7 8" key="1">
    <citation type="submission" date="2018-04" db="EMBL/GenBank/DDBJ databases">
        <title>Complete genome uncultured novel isolate.</title>
        <authorList>
            <person name="Merlino G."/>
        </authorList>
    </citation>
    <scope>NUCLEOTIDE SEQUENCE [LARGE SCALE GENOMIC DNA]</scope>
    <source>
        <strain evidence="8">R1DC9</strain>
    </source>
</reference>
<evidence type="ECO:0000256" key="4">
    <source>
        <dbReference type="ARBA" id="ARBA00022989"/>
    </source>
</evidence>
<organism evidence="7 8">
    <name type="scientific">Mangrovivirga cuniculi</name>
    <dbReference type="NCBI Taxonomy" id="2715131"/>
    <lineage>
        <taxon>Bacteria</taxon>
        <taxon>Pseudomonadati</taxon>
        <taxon>Bacteroidota</taxon>
        <taxon>Cytophagia</taxon>
        <taxon>Cytophagales</taxon>
        <taxon>Mangrovivirgaceae</taxon>
        <taxon>Mangrovivirga</taxon>
    </lineage>
</organism>
<evidence type="ECO:0000256" key="1">
    <source>
        <dbReference type="ARBA" id="ARBA00004141"/>
    </source>
</evidence>
<sequence length="237" mass="25682">MVNILYLFILLLAVGALLSVFLKWLTPGGAVLAFVCGALILFEFGGVAFMTLAFFFLFGSVLSKWSYRSYLSADSDKGVRGWQNVLGNGGVIILISVISIILKSEYKFILEIMVVASIAAACSDTFASEIGQRLGNKFVYFPSLKEAHRGEDGAISLEGIVAAIIGSSIISLLYFVLIFNVGFKVFLIVTISGFSGNLVDSLLGATLERNGYLNKHTVNFLCTMSAAMFSMLMLLIF</sequence>
<evidence type="ECO:0000256" key="6">
    <source>
        <dbReference type="SAM" id="Phobius"/>
    </source>
</evidence>
<feature type="transmembrane region" description="Helical" evidence="6">
    <location>
        <begin position="155"/>
        <end position="179"/>
    </location>
</feature>
<evidence type="ECO:0000313" key="7">
    <source>
        <dbReference type="EMBL" id="QCK14331.1"/>
    </source>
</evidence>
<dbReference type="Proteomes" id="UP000298616">
    <property type="component" value="Chromosome"/>
</dbReference>
<protein>
    <recommendedName>
        <fullName evidence="9">DUF92 domain-containing protein</fullName>
    </recommendedName>
</protein>
<proteinExistence type="inferred from homology"/>
<feature type="transmembrane region" description="Helical" evidence="6">
    <location>
        <begin position="5"/>
        <end position="25"/>
    </location>
</feature>
<evidence type="ECO:0008006" key="9">
    <source>
        <dbReference type="Google" id="ProtNLM"/>
    </source>
</evidence>
<keyword evidence="4 6" id="KW-1133">Transmembrane helix</keyword>
<evidence type="ECO:0000256" key="2">
    <source>
        <dbReference type="ARBA" id="ARBA00009012"/>
    </source>
</evidence>
<dbReference type="GO" id="GO:0016020">
    <property type="term" value="C:membrane"/>
    <property type="evidence" value="ECO:0007669"/>
    <property type="project" value="UniProtKB-SubCell"/>
</dbReference>
<name>A0A4D7JF92_9BACT</name>